<proteinExistence type="predicted"/>
<dbReference type="EMBL" id="UINC01032069">
    <property type="protein sequence ID" value="SVB19116.1"/>
    <property type="molecule type" value="Genomic_DNA"/>
</dbReference>
<evidence type="ECO:0000256" key="1">
    <source>
        <dbReference type="SAM" id="Phobius"/>
    </source>
</evidence>
<sequence length="164" mass="18822">MRYKVYAWLTLLSILPFLYSCHIDDSAKTADSAYEKGKQAGYHEGFLAGLEKGKQEGIRQEETKQPKPLIIDILETTLKSGTILFMLFFIVMIIWMTSSKGYRKKEVIQIHHDLQATNEEIQLLRMETSKIESTISDLSTEVKETMIGLSPSRFKATQKDIQEK</sequence>
<keyword evidence="1" id="KW-1133">Transmembrane helix</keyword>
<evidence type="ECO:0000313" key="2">
    <source>
        <dbReference type="EMBL" id="SVB19116.1"/>
    </source>
</evidence>
<accession>A0A382BZ84</accession>
<reference evidence="2" key="1">
    <citation type="submission" date="2018-05" db="EMBL/GenBank/DDBJ databases">
        <authorList>
            <person name="Lanie J.A."/>
            <person name="Ng W.-L."/>
            <person name="Kazmierczak K.M."/>
            <person name="Andrzejewski T.M."/>
            <person name="Davidsen T.M."/>
            <person name="Wayne K.J."/>
            <person name="Tettelin H."/>
            <person name="Glass J.I."/>
            <person name="Rusch D."/>
            <person name="Podicherti R."/>
            <person name="Tsui H.-C.T."/>
            <person name="Winkler M.E."/>
        </authorList>
    </citation>
    <scope>NUCLEOTIDE SEQUENCE</scope>
</reference>
<protein>
    <recommendedName>
        <fullName evidence="3">Lipoprotein</fullName>
    </recommendedName>
</protein>
<dbReference type="AlphaFoldDB" id="A0A382BZ84"/>
<name>A0A382BZ84_9ZZZZ</name>
<keyword evidence="1" id="KW-0812">Transmembrane</keyword>
<feature type="transmembrane region" description="Helical" evidence="1">
    <location>
        <begin position="78"/>
        <end position="96"/>
    </location>
</feature>
<dbReference type="PROSITE" id="PS51257">
    <property type="entry name" value="PROKAR_LIPOPROTEIN"/>
    <property type="match status" value="1"/>
</dbReference>
<organism evidence="2">
    <name type="scientific">marine metagenome</name>
    <dbReference type="NCBI Taxonomy" id="408172"/>
    <lineage>
        <taxon>unclassified sequences</taxon>
        <taxon>metagenomes</taxon>
        <taxon>ecological metagenomes</taxon>
    </lineage>
</organism>
<evidence type="ECO:0008006" key="3">
    <source>
        <dbReference type="Google" id="ProtNLM"/>
    </source>
</evidence>
<keyword evidence="1" id="KW-0472">Membrane</keyword>
<gene>
    <name evidence="2" type="ORF">METZ01_LOCUS171970</name>
</gene>